<keyword evidence="2" id="KW-0645">Protease</keyword>
<organism evidence="2 3">
    <name type="scientific">Leadbettera azotonutricia (strain ATCC BAA-888 / DSM 13862 / ZAS-9)</name>
    <name type="common">Treponema azotonutricium</name>
    <dbReference type="NCBI Taxonomy" id="545695"/>
    <lineage>
        <taxon>Bacteria</taxon>
        <taxon>Pseudomonadati</taxon>
        <taxon>Spirochaetota</taxon>
        <taxon>Spirochaetia</taxon>
        <taxon>Spirochaetales</taxon>
        <taxon>Breznakiellaceae</taxon>
        <taxon>Leadbettera</taxon>
    </lineage>
</organism>
<dbReference type="InterPro" id="IPR002725">
    <property type="entry name" value="YgjP-like_metallopeptidase"/>
</dbReference>
<dbReference type="InParanoid" id="F5YEK8"/>
<dbReference type="PANTHER" id="PTHR30399">
    <property type="entry name" value="UNCHARACTERIZED PROTEIN YGJP"/>
    <property type="match status" value="1"/>
</dbReference>
<feature type="domain" description="YgjP-like metallopeptidase" evidence="1">
    <location>
        <begin position="21"/>
        <end position="227"/>
    </location>
</feature>
<reference evidence="2 3" key="2">
    <citation type="journal article" date="2011" name="ISME J.">
        <title>RNA-seq reveals cooperative metabolic interactions between two termite-gut spirochete species in co-culture.</title>
        <authorList>
            <person name="Rosenthal A.Z."/>
            <person name="Matson E.G."/>
            <person name="Eldar A."/>
            <person name="Leadbetter J.R."/>
        </authorList>
    </citation>
    <scope>NUCLEOTIDE SEQUENCE [LARGE SCALE GENOMIC DNA]</scope>
    <source>
        <strain evidence="3">ATCC BAA-888 / DSM 13862 / ZAS-9</strain>
    </source>
</reference>
<sequence length="230" mass="26543">MAQGLTLGNIFIEVEYRRMKNMRITVYPPDGRVLAAVPLNTSAELIRGFVVSKLPWIEKHREKFRSNSKAAGSLKEGEKVYVWGKALDLEIVEKPGNPKITISDGCIKMKVRPGATTAKKQELLDKWYRNAVKEAAPLIIKKWEPLLKVEVLGLYVRKMKSHWGSCNSERQTLRLNSELAKKSPECFEYVILHEMIHIIEVGHNKRFYSYLNKFMPVWKTIRKKMNSGEL</sequence>
<dbReference type="RefSeq" id="WP_015710512.1">
    <property type="nucleotide sequence ID" value="NC_015577.1"/>
</dbReference>
<keyword evidence="2" id="KW-0482">Metalloprotease</keyword>
<dbReference type="PANTHER" id="PTHR30399:SF1">
    <property type="entry name" value="UTP PYROPHOSPHATASE"/>
    <property type="match status" value="1"/>
</dbReference>
<dbReference type="Pfam" id="PF01863">
    <property type="entry name" value="YgjP-like"/>
    <property type="match status" value="1"/>
</dbReference>
<dbReference type="AlphaFoldDB" id="F5YEK8"/>
<name>F5YEK8_LEAAZ</name>
<gene>
    <name evidence="2" type="ordered locus">TREAZ_1502</name>
</gene>
<evidence type="ECO:0000313" key="2">
    <source>
        <dbReference type="EMBL" id="AEF80985.1"/>
    </source>
</evidence>
<proteinExistence type="predicted"/>
<dbReference type="GO" id="GO:0006508">
    <property type="term" value="P:proteolysis"/>
    <property type="evidence" value="ECO:0007669"/>
    <property type="project" value="UniProtKB-KW"/>
</dbReference>
<dbReference type="Gene3D" id="3.30.2010.10">
    <property type="entry name" value="Metalloproteases ('zincins'), catalytic domain"/>
    <property type="match status" value="1"/>
</dbReference>
<evidence type="ECO:0000313" key="3">
    <source>
        <dbReference type="Proteomes" id="UP000009222"/>
    </source>
</evidence>
<dbReference type="OrthoDB" id="9811177at2"/>
<dbReference type="EMBL" id="CP001841">
    <property type="protein sequence ID" value="AEF80985.1"/>
    <property type="molecule type" value="Genomic_DNA"/>
</dbReference>
<reference evidence="3" key="1">
    <citation type="submission" date="2009-12" db="EMBL/GenBank/DDBJ databases">
        <title>Complete sequence of Treponema azotonutricium strain ZAS-9.</title>
        <authorList>
            <person name="Tetu S.G."/>
            <person name="Matson E."/>
            <person name="Ren Q."/>
            <person name="Seshadri R."/>
            <person name="Elbourne L."/>
            <person name="Hassan K.A."/>
            <person name="Durkin A."/>
            <person name="Radune D."/>
            <person name="Mohamoud Y."/>
            <person name="Shay R."/>
            <person name="Jin S."/>
            <person name="Zhang X."/>
            <person name="Lucey K."/>
            <person name="Ballor N.R."/>
            <person name="Ottesen E."/>
            <person name="Rosenthal R."/>
            <person name="Allen A."/>
            <person name="Leadbetter J.R."/>
            <person name="Paulsen I.T."/>
        </authorList>
    </citation>
    <scope>NUCLEOTIDE SEQUENCE [LARGE SCALE GENOMIC DNA]</scope>
    <source>
        <strain evidence="3">ATCC BAA-888 / DSM 13862 / ZAS-9</strain>
    </source>
</reference>
<accession>F5YEK8</accession>
<evidence type="ECO:0000259" key="1">
    <source>
        <dbReference type="Pfam" id="PF01863"/>
    </source>
</evidence>
<dbReference type="KEGG" id="taz:TREAZ_1502"/>
<dbReference type="CDD" id="cd07344">
    <property type="entry name" value="M48_yhfN_like"/>
    <property type="match status" value="1"/>
</dbReference>
<dbReference type="HOGENOM" id="CLU_065947_1_1_12"/>
<keyword evidence="2" id="KW-0378">Hydrolase</keyword>
<dbReference type="STRING" id="545695.TREAZ_1502"/>
<dbReference type="InterPro" id="IPR053136">
    <property type="entry name" value="UTP_pyrophosphatase-like"/>
</dbReference>
<dbReference type="Proteomes" id="UP000009222">
    <property type="component" value="Chromosome"/>
</dbReference>
<dbReference type="GO" id="GO:0008237">
    <property type="term" value="F:metallopeptidase activity"/>
    <property type="evidence" value="ECO:0007669"/>
    <property type="project" value="UniProtKB-KW"/>
</dbReference>
<protein>
    <submittedName>
        <fullName evidence="2">Zinc metalloprotease</fullName>
    </submittedName>
</protein>
<keyword evidence="3" id="KW-1185">Reference proteome</keyword>
<dbReference type="eggNOG" id="COG1451">
    <property type="taxonomic scope" value="Bacteria"/>
</dbReference>